<dbReference type="AlphaFoldDB" id="A0A4S4LZ41"/>
<dbReference type="Gene3D" id="3.40.30.10">
    <property type="entry name" value="Glutaredoxin"/>
    <property type="match status" value="1"/>
</dbReference>
<evidence type="ECO:0000259" key="3">
    <source>
        <dbReference type="Pfam" id="PF02114"/>
    </source>
</evidence>
<gene>
    <name evidence="4" type="ORF">EUX98_g9194</name>
</gene>
<evidence type="ECO:0000256" key="1">
    <source>
        <dbReference type="ARBA" id="ARBA00009686"/>
    </source>
</evidence>
<feature type="region of interest" description="Disordered" evidence="2">
    <location>
        <begin position="12"/>
        <end position="79"/>
    </location>
</feature>
<dbReference type="OrthoDB" id="70588at2759"/>
<feature type="region of interest" description="Disordered" evidence="2">
    <location>
        <begin position="258"/>
        <end position="287"/>
    </location>
</feature>
<comment type="caution">
    <text evidence="4">The sequence shown here is derived from an EMBL/GenBank/DDBJ whole genome shotgun (WGS) entry which is preliminary data.</text>
</comment>
<evidence type="ECO:0000313" key="5">
    <source>
        <dbReference type="Proteomes" id="UP000308730"/>
    </source>
</evidence>
<dbReference type="InterPro" id="IPR024253">
    <property type="entry name" value="Phosducin_thioredoxin-like_dom"/>
</dbReference>
<dbReference type="EMBL" id="SGPM01000681">
    <property type="protein sequence ID" value="THH17081.1"/>
    <property type="molecule type" value="Genomic_DNA"/>
</dbReference>
<comment type="similarity">
    <text evidence="1">Belongs to the phosducin family.</text>
</comment>
<dbReference type="InterPro" id="IPR051499">
    <property type="entry name" value="Phosducin-like_reg"/>
</dbReference>
<accession>A0A4S4LZ41</accession>
<evidence type="ECO:0000313" key="4">
    <source>
        <dbReference type="EMBL" id="THH17081.1"/>
    </source>
</evidence>
<keyword evidence="5" id="KW-1185">Reference proteome</keyword>
<evidence type="ECO:0000256" key="2">
    <source>
        <dbReference type="SAM" id="MobiDB-lite"/>
    </source>
</evidence>
<organism evidence="4 5">
    <name type="scientific">Antrodiella citrinella</name>
    <dbReference type="NCBI Taxonomy" id="2447956"/>
    <lineage>
        <taxon>Eukaryota</taxon>
        <taxon>Fungi</taxon>
        <taxon>Dikarya</taxon>
        <taxon>Basidiomycota</taxon>
        <taxon>Agaricomycotina</taxon>
        <taxon>Agaricomycetes</taxon>
        <taxon>Polyporales</taxon>
        <taxon>Steccherinaceae</taxon>
        <taxon>Antrodiella</taxon>
    </lineage>
</organism>
<feature type="compositionally biased region" description="Acidic residues" evidence="2">
    <location>
        <begin position="266"/>
        <end position="285"/>
    </location>
</feature>
<feature type="domain" description="Phosducin" evidence="3">
    <location>
        <begin position="170"/>
        <end position="228"/>
    </location>
</feature>
<dbReference type="Pfam" id="PF02114">
    <property type="entry name" value="Phosducin"/>
    <property type="match status" value="1"/>
</dbReference>
<name>A0A4S4LZ41_9APHY</name>
<protein>
    <recommendedName>
        <fullName evidence="3">Phosducin domain-containing protein</fullName>
    </recommendedName>
</protein>
<dbReference type="InterPro" id="IPR036249">
    <property type="entry name" value="Thioredoxin-like_sf"/>
</dbReference>
<feature type="compositionally biased region" description="Low complexity" evidence="2">
    <location>
        <begin position="17"/>
        <end position="34"/>
    </location>
</feature>
<reference evidence="4 5" key="1">
    <citation type="submission" date="2019-02" db="EMBL/GenBank/DDBJ databases">
        <title>Genome sequencing of the rare red list fungi Antrodiella citrinella (Flaviporus citrinellus).</title>
        <authorList>
            <person name="Buettner E."/>
            <person name="Kellner H."/>
        </authorList>
    </citation>
    <scope>NUCLEOTIDE SEQUENCE [LARGE SCALE GENOMIC DNA]</scope>
    <source>
        <strain evidence="4 5">DSM 108506</strain>
    </source>
</reference>
<feature type="compositionally biased region" description="Basic and acidic residues" evidence="2">
    <location>
        <begin position="51"/>
        <end position="71"/>
    </location>
</feature>
<dbReference type="Proteomes" id="UP000308730">
    <property type="component" value="Unassembled WGS sequence"/>
</dbReference>
<dbReference type="PANTHER" id="PTHR46052:SF1">
    <property type="entry name" value="PHOSDUCIN-LIKE PROTEIN"/>
    <property type="match status" value="1"/>
</dbReference>
<proteinExistence type="inferred from homology"/>
<dbReference type="PANTHER" id="PTHR46052">
    <property type="entry name" value="PHOSDUCIN-LIKE PROTEIN"/>
    <property type="match status" value="1"/>
</dbReference>
<dbReference type="SUPFAM" id="SSF52833">
    <property type="entry name" value="Thioredoxin-like"/>
    <property type="match status" value="1"/>
</dbReference>
<sequence length="462" mass="52304">MDGNIEELVLSGKLFNPPSRSSSPVRTPSPSSPRIAQWPNDTDAEFDYDSDAERRKAIEQHISDQQQREDSIGMGPGRTGVKGVIRDRQEANAMQKAKKADGVREVNRKMEKASLGGKTWGEEEKERIEQQARLEGRSVRDIMSKGEALRGENDGIERGKFGHLREVGLQGYLQAIEKEDRNVWVLVHIYDPSLDRCAALDDNLARLARLHPSTKFLRTRAGAIGFASSQPSTSSCGSSLHVLKQPFRLTRTPSRKILVPGRYPTDEDDDDDDEFGSDGDEDEWSDDKVDTDVLPTMLVYRGGELVHSWIRVDWEAQLGMEELLQRLCQDEHRWEILTYRSPLLAMAVAHSGLVPDLDDHLMCSLANDPNALKACALVCRAWLAASRVYLFRHVTVQVDNKNMLRRFSKIIQQSPVITDFVRTLEFGSIRMPFERPSQNRVRITNEQVSFVLPRLSRLNTLV</sequence>